<reference evidence="2" key="1">
    <citation type="submission" date="2023-08" db="EMBL/GenBank/DDBJ databases">
        <authorList>
            <person name="Chen Y."/>
            <person name="Shah S."/>
            <person name="Dougan E. K."/>
            <person name="Thang M."/>
            <person name="Chan C."/>
        </authorList>
    </citation>
    <scope>NUCLEOTIDE SEQUENCE</scope>
</reference>
<dbReference type="Proteomes" id="UP001178507">
    <property type="component" value="Unassembled WGS sequence"/>
</dbReference>
<evidence type="ECO:0000313" key="3">
    <source>
        <dbReference type="Proteomes" id="UP001178507"/>
    </source>
</evidence>
<organism evidence="2 3">
    <name type="scientific">Effrenium voratum</name>
    <dbReference type="NCBI Taxonomy" id="2562239"/>
    <lineage>
        <taxon>Eukaryota</taxon>
        <taxon>Sar</taxon>
        <taxon>Alveolata</taxon>
        <taxon>Dinophyceae</taxon>
        <taxon>Suessiales</taxon>
        <taxon>Symbiodiniaceae</taxon>
        <taxon>Effrenium</taxon>
    </lineage>
</organism>
<dbReference type="EMBL" id="CAUJNA010003862">
    <property type="protein sequence ID" value="CAJ1411202.1"/>
    <property type="molecule type" value="Genomic_DNA"/>
</dbReference>
<dbReference type="AlphaFoldDB" id="A0AA36NKS4"/>
<protein>
    <submittedName>
        <fullName evidence="2">Uncharacterized protein</fullName>
    </submittedName>
</protein>
<accession>A0AA36NKS4</accession>
<proteinExistence type="predicted"/>
<comment type="caution">
    <text evidence="2">The sequence shown here is derived from an EMBL/GenBank/DDBJ whole genome shotgun (WGS) entry which is preliminary data.</text>
</comment>
<name>A0AA36NKS4_9DINO</name>
<sequence>MDAAEQRTWRLLRAQAIVELDSFLRHVAPDVPLGSQAMQLTSFHGATMSAGGKETHNRPVNAVRRFDNTPTSTCSDLGKYLSAYAIGATSSSSGDLPLAQRLGLSPTSTRDELPALDGKQLQEGYHFGSLTLDEIPEFRSYTMPELLAMEYQRSKNTTLASMPEMGFEDDDPDEDEDQPETFTTFTEPALPPMPSQIPSAYKLQMQTKTMPDLGNIGTFVDGVPQVNRMPRFRQPGTGQSAAGNQEGRFEL</sequence>
<evidence type="ECO:0000256" key="1">
    <source>
        <dbReference type="SAM" id="MobiDB-lite"/>
    </source>
</evidence>
<evidence type="ECO:0000313" key="2">
    <source>
        <dbReference type="EMBL" id="CAJ1411202.1"/>
    </source>
</evidence>
<gene>
    <name evidence="2" type="ORF">EVOR1521_LOCUS31828</name>
</gene>
<feature type="region of interest" description="Disordered" evidence="1">
    <location>
        <begin position="228"/>
        <end position="251"/>
    </location>
</feature>
<keyword evidence="3" id="KW-1185">Reference proteome</keyword>
<feature type="compositionally biased region" description="Acidic residues" evidence="1">
    <location>
        <begin position="166"/>
        <end position="179"/>
    </location>
</feature>
<feature type="region of interest" description="Disordered" evidence="1">
    <location>
        <begin position="162"/>
        <end position="197"/>
    </location>
</feature>